<keyword evidence="1" id="KW-1185">Reference proteome</keyword>
<organism evidence="1 2">
    <name type="scientific">Strongyloides papillosus</name>
    <name type="common">Intestinal threadworm</name>
    <dbReference type="NCBI Taxonomy" id="174720"/>
    <lineage>
        <taxon>Eukaryota</taxon>
        <taxon>Metazoa</taxon>
        <taxon>Ecdysozoa</taxon>
        <taxon>Nematoda</taxon>
        <taxon>Chromadorea</taxon>
        <taxon>Rhabditida</taxon>
        <taxon>Tylenchina</taxon>
        <taxon>Panagrolaimomorpha</taxon>
        <taxon>Strongyloidoidea</taxon>
        <taxon>Strongyloididae</taxon>
        <taxon>Strongyloides</taxon>
    </lineage>
</organism>
<evidence type="ECO:0000313" key="2">
    <source>
        <dbReference type="WBParaSite" id="SPAL_0000255250.1"/>
    </source>
</evidence>
<dbReference type="WBParaSite" id="SPAL_0000255250.1">
    <property type="protein sequence ID" value="SPAL_0000255250.1"/>
    <property type="gene ID" value="SPAL_0000255250"/>
</dbReference>
<reference evidence="2" key="1">
    <citation type="submission" date="2017-02" db="UniProtKB">
        <authorList>
            <consortium name="WormBaseParasite"/>
        </authorList>
    </citation>
    <scope>IDENTIFICATION</scope>
</reference>
<name>A0A0N5B935_STREA</name>
<proteinExistence type="predicted"/>
<sequence>MGEVALFERTVPSLLFNWISLLKKLNKPTNYTCGVNLANPNTGPGNNQKIRWCYIVMDQKRFKNFYFNQRFYYFERQNKTESIKKLFGIWQIFGKLPEIKLLAYGLISEAPRIEDILRIYTAETD</sequence>
<accession>A0A0N5B935</accession>
<protein>
    <submittedName>
        <fullName evidence="2">CRISPR-associated endonuclease Cas2</fullName>
    </submittedName>
</protein>
<dbReference type="AlphaFoldDB" id="A0A0N5B935"/>
<dbReference type="Proteomes" id="UP000046392">
    <property type="component" value="Unplaced"/>
</dbReference>
<evidence type="ECO:0000313" key="1">
    <source>
        <dbReference type="Proteomes" id="UP000046392"/>
    </source>
</evidence>